<dbReference type="InterPro" id="IPR023996">
    <property type="entry name" value="TonB-dep_OMP_SusC/RagA"/>
</dbReference>
<dbReference type="EMBL" id="BMWX01000001">
    <property type="protein sequence ID" value="GGZ13331.1"/>
    <property type="molecule type" value="Genomic_DNA"/>
</dbReference>
<feature type="domain" description="Secretin/TonB short N-terminal" evidence="8">
    <location>
        <begin position="41"/>
        <end position="90"/>
    </location>
</feature>
<evidence type="ECO:0000259" key="8">
    <source>
        <dbReference type="Pfam" id="PF07660"/>
    </source>
</evidence>
<dbReference type="Gene3D" id="2.170.130.10">
    <property type="entry name" value="TonB-dependent receptor, plug domain"/>
    <property type="match status" value="1"/>
</dbReference>
<dbReference type="Pfam" id="PF07660">
    <property type="entry name" value="STN"/>
    <property type="match status" value="1"/>
</dbReference>
<evidence type="ECO:0000256" key="4">
    <source>
        <dbReference type="ARBA" id="ARBA00022692"/>
    </source>
</evidence>
<dbReference type="AlphaFoldDB" id="A0A918PL31"/>
<dbReference type="SUPFAM" id="SSF56935">
    <property type="entry name" value="Porins"/>
    <property type="match status" value="1"/>
</dbReference>
<keyword evidence="4 7" id="KW-0812">Transmembrane</keyword>
<dbReference type="GO" id="GO:0009279">
    <property type="term" value="C:cell outer membrane"/>
    <property type="evidence" value="ECO:0007669"/>
    <property type="project" value="UniProtKB-SubCell"/>
</dbReference>
<dbReference type="InterPro" id="IPR039426">
    <property type="entry name" value="TonB-dep_rcpt-like"/>
</dbReference>
<dbReference type="Pfam" id="PF13715">
    <property type="entry name" value="CarbopepD_reg_2"/>
    <property type="match status" value="1"/>
</dbReference>
<evidence type="ECO:0000256" key="5">
    <source>
        <dbReference type="ARBA" id="ARBA00023136"/>
    </source>
</evidence>
<evidence type="ECO:0000256" key="1">
    <source>
        <dbReference type="ARBA" id="ARBA00004571"/>
    </source>
</evidence>
<dbReference type="SUPFAM" id="SSF49464">
    <property type="entry name" value="Carboxypeptidase regulatory domain-like"/>
    <property type="match status" value="1"/>
</dbReference>
<keyword evidence="6 7" id="KW-0998">Cell outer membrane</keyword>
<sequence length="1133" mass="123994">MVTFFQLKAEPGLAQKSKITLDTKDTPIIEVMGEIEQITDYRFFYSQEELDLTKPIDINAKNSALTEVLKEIFAPVGISYKIIGKQVILKEAPPLSASRPEADVPVAQKQEVQVRGRVLDDTGEPLPGATVLEKGTVNGTQTDMDGQFTLTASGPKSILVFSYIGFESQEVSINNRQTINITLLESTEGLNEIVVVGYGTKRSSELVSAISQVSAEDLKVTERPVTSVQSALLGSVAGLNGAYGNGRPGSTPGFSIRGTSTLNSTSILVIIDGFEGSLSDVNPQDIESVSILKDAAAVSVYGARGANGVMLVTTKGTKRNEQISVDYRYNYSLQKPTALADMLNSSELMQFTNVAAGAGNEVYDQDALALAASGFYPETNWAEELYQSQSGQQSHNLSVTGGSEKTGYLINAGYLTQDGLVVGSDNFKRINLRVKVDTDITDWFSTGVNALISNRITESTPAIGADGILGLPFYPVKTEDGYWAEKGSPGAPNPIAEAASGSFSKNNRDATNIQIYAKVKPFKGLVFEERVSFIKNNENIRDWSNIYDYVSLDYTDPDSYTNPSSPNRIYTRGNPEARTLNLSSLTGYVLRTLSTLNYSLEKEDHSISALLGFQTEQGESEGFSAGRMNFLLDNVIDLQLGQTPNVNIQDVDPSKGGADPLGTTSYRGGNATTLSYFGRFNYGYKGKYMAEASFRVDGSSNFLANNRYGFFPAMAVGWNIAREEFMKDLSAIDQLKLRASYGQSGDDSGVGRRVVQLVNVDVTGYPFNGQIQPRLFLGSPASTDLQWETATTFNLGLDLSLLQGKFQMNAEYFITDRDDILDEVLTPIEFGFGNVPANLYSVKSWGYEFELMHRNQVGKVNYWVSGNFSDYDNEITDVAGRESINFAVGQSINDRLGYQTDGFFDSQEEIDAYTGPDGTSRINQSNMGGTFVGGYKYVDQLTVDTNGDGVPDQGDGVIDPDDRVILDRNSARNLNLGFSMGVGYKGFSLSARFYGTLDNNQWWASADAHEPFLNGSNVYTFQTDYWSQSNPEAIFPTPRGTGIQAYNSSVSHLIQNNEFIKLQNITLTYDFNKAFMERFSFIEGLNLVVSLENIGTIWSNSPAFEYGWDPELGVGTLDYPLPRIFSVGANVSF</sequence>
<evidence type="ECO:0000256" key="7">
    <source>
        <dbReference type="PROSITE-ProRule" id="PRU01360"/>
    </source>
</evidence>
<evidence type="ECO:0000313" key="10">
    <source>
        <dbReference type="EMBL" id="GGZ13331.1"/>
    </source>
</evidence>
<dbReference type="NCBIfam" id="TIGR04056">
    <property type="entry name" value="OMP_RagA_SusC"/>
    <property type="match status" value="1"/>
</dbReference>
<comment type="similarity">
    <text evidence="7">Belongs to the TonB-dependent receptor family.</text>
</comment>
<feature type="domain" description="TonB-dependent receptor plug" evidence="9">
    <location>
        <begin position="205"/>
        <end position="309"/>
    </location>
</feature>
<evidence type="ECO:0000256" key="3">
    <source>
        <dbReference type="ARBA" id="ARBA00022452"/>
    </source>
</evidence>
<evidence type="ECO:0000259" key="9">
    <source>
        <dbReference type="Pfam" id="PF07715"/>
    </source>
</evidence>
<keyword evidence="11" id="KW-1185">Reference proteome</keyword>
<evidence type="ECO:0000313" key="11">
    <source>
        <dbReference type="Proteomes" id="UP000619457"/>
    </source>
</evidence>
<dbReference type="Pfam" id="PF07715">
    <property type="entry name" value="Plug"/>
    <property type="match status" value="1"/>
</dbReference>
<dbReference type="Gene3D" id="3.55.50.30">
    <property type="match status" value="1"/>
</dbReference>
<comment type="caution">
    <text evidence="10">The sequence shown here is derived from an EMBL/GenBank/DDBJ whole genome shotgun (WGS) entry which is preliminary data.</text>
</comment>
<reference evidence="10" key="1">
    <citation type="journal article" date="2014" name="Int. J. Syst. Evol. Microbiol.">
        <title>Complete genome sequence of Corynebacterium casei LMG S-19264T (=DSM 44701T), isolated from a smear-ripened cheese.</title>
        <authorList>
            <consortium name="US DOE Joint Genome Institute (JGI-PGF)"/>
            <person name="Walter F."/>
            <person name="Albersmeier A."/>
            <person name="Kalinowski J."/>
            <person name="Ruckert C."/>
        </authorList>
    </citation>
    <scope>NUCLEOTIDE SEQUENCE</scope>
    <source>
        <strain evidence="10">KCTC 12368</strain>
    </source>
</reference>
<comment type="subcellular location">
    <subcellularLocation>
        <location evidence="1 7">Cell outer membrane</location>
        <topology evidence="1 7">Multi-pass membrane protein</topology>
    </subcellularLocation>
</comment>
<dbReference type="InterPro" id="IPR023997">
    <property type="entry name" value="TonB-dep_OMP_SusC/RagA_CS"/>
</dbReference>
<dbReference type="InterPro" id="IPR011662">
    <property type="entry name" value="Secretin/TonB_short_N"/>
</dbReference>
<accession>A0A918PL31</accession>
<gene>
    <name evidence="10" type="ORF">GCM10007049_01400</name>
</gene>
<organism evidence="10 11">
    <name type="scientific">Echinicola pacifica</name>
    <dbReference type="NCBI Taxonomy" id="346377"/>
    <lineage>
        <taxon>Bacteria</taxon>
        <taxon>Pseudomonadati</taxon>
        <taxon>Bacteroidota</taxon>
        <taxon>Cytophagia</taxon>
        <taxon>Cytophagales</taxon>
        <taxon>Cyclobacteriaceae</taxon>
        <taxon>Echinicola</taxon>
    </lineage>
</organism>
<keyword evidence="3 7" id="KW-1134">Transmembrane beta strand</keyword>
<evidence type="ECO:0000256" key="2">
    <source>
        <dbReference type="ARBA" id="ARBA00022448"/>
    </source>
</evidence>
<dbReference type="Proteomes" id="UP000619457">
    <property type="component" value="Unassembled WGS sequence"/>
</dbReference>
<protein>
    <submittedName>
        <fullName evidence="10">SusC/RagA family TonB-linked outer membrane protein</fullName>
    </submittedName>
</protein>
<reference evidence="10" key="2">
    <citation type="submission" date="2020-09" db="EMBL/GenBank/DDBJ databases">
        <authorList>
            <person name="Sun Q."/>
            <person name="Kim S."/>
        </authorList>
    </citation>
    <scope>NUCLEOTIDE SEQUENCE</scope>
    <source>
        <strain evidence="10">KCTC 12368</strain>
    </source>
</reference>
<dbReference type="PROSITE" id="PS52016">
    <property type="entry name" value="TONB_DEPENDENT_REC_3"/>
    <property type="match status" value="1"/>
</dbReference>
<proteinExistence type="inferred from homology"/>
<dbReference type="Gene3D" id="2.60.40.1120">
    <property type="entry name" value="Carboxypeptidase-like, regulatory domain"/>
    <property type="match status" value="1"/>
</dbReference>
<dbReference type="NCBIfam" id="TIGR04057">
    <property type="entry name" value="SusC_RagA_signa"/>
    <property type="match status" value="1"/>
</dbReference>
<dbReference type="InterPro" id="IPR036942">
    <property type="entry name" value="Beta-barrel_TonB_sf"/>
</dbReference>
<keyword evidence="2 7" id="KW-0813">Transport</keyword>
<name>A0A918PL31_9BACT</name>
<evidence type="ECO:0000256" key="6">
    <source>
        <dbReference type="ARBA" id="ARBA00023237"/>
    </source>
</evidence>
<dbReference type="InterPro" id="IPR037066">
    <property type="entry name" value="Plug_dom_sf"/>
</dbReference>
<keyword evidence="5 7" id="KW-0472">Membrane</keyword>
<dbReference type="FunFam" id="2.60.40.1120:FF:000003">
    <property type="entry name" value="Outer membrane protein Omp121"/>
    <property type="match status" value="1"/>
</dbReference>
<dbReference type="InterPro" id="IPR008969">
    <property type="entry name" value="CarboxyPept-like_regulatory"/>
</dbReference>
<dbReference type="InterPro" id="IPR012910">
    <property type="entry name" value="Plug_dom"/>
</dbReference>
<dbReference type="Gene3D" id="2.40.170.20">
    <property type="entry name" value="TonB-dependent receptor, beta-barrel domain"/>
    <property type="match status" value="1"/>
</dbReference>